<keyword evidence="1" id="KW-1133">Transmembrane helix</keyword>
<dbReference type="EMBL" id="LKET01000068">
    <property type="protein sequence ID" value="KPU42407.1"/>
    <property type="molecule type" value="Genomic_DNA"/>
</dbReference>
<sequence length="76" mass="8347">MSPKNDKEPKMSLLEFLMSEEIRGKVILAFVGIGVATVGGFLSNTNRTLSMIIMFIGCALTVAAVEQITKEMPKIW</sequence>
<evidence type="ECO:0000313" key="3">
    <source>
        <dbReference type="Proteomes" id="UP000050326"/>
    </source>
</evidence>
<evidence type="ECO:0000256" key="1">
    <source>
        <dbReference type="SAM" id="Phobius"/>
    </source>
</evidence>
<feature type="transmembrane region" description="Helical" evidence="1">
    <location>
        <begin position="48"/>
        <end position="65"/>
    </location>
</feature>
<feature type="transmembrane region" description="Helical" evidence="1">
    <location>
        <begin position="26"/>
        <end position="42"/>
    </location>
</feature>
<name>A0A0P8W447_9CLOT</name>
<keyword evidence="1" id="KW-0812">Transmembrane</keyword>
<reference evidence="2 3" key="1">
    <citation type="submission" date="2015-09" db="EMBL/GenBank/DDBJ databases">
        <title>Genome sequence of Oxobacter pfennigii DSM 3222.</title>
        <authorList>
            <person name="Poehlein A."/>
            <person name="Bengelsdorf F.R."/>
            <person name="Schiel-Bengelsdorf B."/>
            <person name="Duerre P."/>
            <person name="Daniel R."/>
        </authorList>
    </citation>
    <scope>NUCLEOTIDE SEQUENCE [LARGE SCALE GENOMIC DNA]</scope>
    <source>
        <strain evidence="2 3">DSM 3222</strain>
    </source>
</reference>
<accession>A0A0P8W447</accession>
<keyword evidence="1" id="KW-0472">Membrane</keyword>
<gene>
    <name evidence="2" type="ORF">OXPF_41920</name>
</gene>
<proteinExistence type="predicted"/>
<comment type="caution">
    <text evidence="2">The sequence shown here is derived from an EMBL/GenBank/DDBJ whole genome shotgun (WGS) entry which is preliminary data.</text>
</comment>
<evidence type="ECO:0000313" key="2">
    <source>
        <dbReference type="EMBL" id="KPU42407.1"/>
    </source>
</evidence>
<organism evidence="2 3">
    <name type="scientific">Oxobacter pfennigii</name>
    <dbReference type="NCBI Taxonomy" id="36849"/>
    <lineage>
        <taxon>Bacteria</taxon>
        <taxon>Bacillati</taxon>
        <taxon>Bacillota</taxon>
        <taxon>Clostridia</taxon>
        <taxon>Eubacteriales</taxon>
        <taxon>Clostridiaceae</taxon>
        <taxon>Oxobacter</taxon>
    </lineage>
</organism>
<protein>
    <submittedName>
        <fullName evidence="2">Uncharacterized protein</fullName>
    </submittedName>
</protein>
<keyword evidence="3" id="KW-1185">Reference proteome</keyword>
<dbReference type="Proteomes" id="UP000050326">
    <property type="component" value="Unassembled WGS sequence"/>
</dbReference>
<dbReference type="AlphaFoldDB" id="A0A0P8W447"/>
<dbReference type="RefSeq" id="WP_054877118.1">
    <property type="nucleotide sequence ID" value="NZ_LKET01000068.1"/>
</dbReference>